<feature type="chain" id="PRO_5028963128" evidence="1">
    <location>
        <begin position="23"/>
        <end position="128"/>
    </location>
</feature>
<evidence type="ECO:0000313" key="2">
    <source>
        <dbReference type="EMBL" id="QNN66780.1"/>
    </source>
</evidence>
<dbReference type="AlphaFoldDB" id="A0A7G9SG05"/>
<keyword evidence="3" id="KW-1185">Reference proteome</keyword>
<sequence length="128" mass="13996">MTTLLMLVLAAIASPGSTGAHATASAHARFDATLTVPFGREIRFNNLALRPTRIVEDSRCPTDAQCVWAGRLRVEFAVRGRPPVILESGKQVAIAGMRVTLTDASPRKRAGQTIVPRDYRFTLRLQKP</sequence>
<dbReference type="EMBL" id="CP060718">
    <property type="protein sequence ID" value="QNN66780.1"/>
    <property type="molecule type" value="Genomic_DNA"/>
</dbReference>
<name>A0A7G9SG05_9SPHN</name>
<feature type="signal peptide" evidence="1">
    <location>
        <begin position="1"/>
        <end position="22"/>
    </location>
</feature>
<keyword evidence="1" id="KW-0732">Signal</keyword>
<dbReference type="RefSeq" id="WP_187537372.1">
    <property type="nucleotide sequence ID" value="NZ_BAABJT010000001.1"/>
</dbReference>
<proteinExistence type="predicted"/>
<organism evidence="2 3">
    <name type="scientific">Sphingomonas lutea</name>
    <dbReference type="NCBI Taxonomy" id="1045317"/>
    <lineage>
        <taxon>Bacteria</taxon>
        <taxon>Pseudomonadati</taxon>
        <taxon>Pseudomonadota</taxon>
        <taxon>Alphaproteobacteria</taxon>
        <taxon>Sphingomonadales</taxon>
        <taxon>Sphingomonadaceae</taxon>
        <taxon>Sphingomonas</taxon>
    </lineage>
</organism>
<dbReference type="Proteomes" id="UP000515971">
    <property type="component" value="Chromosome"/>
</dbReference>
<dbReference type="KEGG" id="slut:H9L13_08860"/>
<reference evidence="2 3" key="1">
    <citation type="submission" date="2020-08" db="EMBL/GenBank/DDBJ databases">
        <title>Genome sequence of Sphingomonas lutea KCTC 23642T.</title>
        <authorList>
            <person name="Hyun D.-W."/>
            <person name="Bae J.-W."/>
        </authorList>
    </citation>
    <scope>NUCLEOTIDE SEQUENCE [LARGE SCALE GENOMIC DNA]</scope>
    <source>
        <strain evidence="2 3">KCTC 23642</strain>
    </source>
</reference>
<evidence type="ECO:0000313" key="3">
    <source>
        <dbReference type="Proteomes" id="UP000515971"/>
    </source>
</evidence>
<protein>
    <submittedName>
        <fullName evidence="2">Uncharacterized protein</fullName>
    </submittedName>
</protein>
<evidence type="ECO:0000256" key="1">
    <source>
        <dbReference type="SAM" id="SignalP"/>
    </source>
</evidence>
<gene>
    <name evidence="2" type="ORF">H9L13_08860</name>
</gene>
<accession>A0A7G9SG05</accession>